<keyword evidence="4" id="KW-0812">Transmembrane</keyword>
<dbReference type="OMA" id="FSHPRIT"/>
<keyword evidence="5 10" id="KW-0999">Mitochondrion inner membrane</keyword>
<evidence type="ECO:0000256" key="6">
    <source>
        <dbReference type="ARBA" id="ARBA00022989"/>
    </source>
</evidence>
<dbReference type="VEuPathDB" id="FungiDB:AMAG_05550"/>
<reference evidence="12 13" key="1">
    <citation type="submission" date="2009-11" db="EMBL/GenBank/DDBJ databases">
        <title>Annotation of Allomyces macrogynus ATCC 38327.</title>
        <authorList>
            <consortium name="The Broad Institute Genome Sequencing Platform"/>
            <person name="Russ C."/>
            <person name="Cuomo C."/>
            <person name="Burger G."/>
            <person name="Gray M.W."/>
            <person name="Holland P.W.H."/>
            <person name="King N."/>
            <person name="Lang F.B.F."/>
            <person name="Roger A.J."/>
            <person name="Ruiz-Trillo I."/>
            <person name="Young S.K."/>
            <person name="Zeng Q."/>
            <person name="Gargeya S."/>
            <person name="Fitzgerald M."/>
            <person name="Haas B."/>
            <person name="Abouelleil A."/>
            <person name="Alvarado L."/>
            <person name="Arachchi H.M."/>
            <person name="Berlin A."/>
            <person name="Chapman S.B."/>
            <person name="Gearin G."/>
            <person name="Goldberg J."/>
            <person name="Griggs A."/>
            <person name="Gujja S."/>
            <person name="Hansen M."/>
            <person name="Heiman D."/>
            <person name="Howarth C."/>
            <person name="Larimer J."/>
            <person name="Lui A."/>
            <person name="MacDonald P.J.P."/>
            <person name="McCowen C."/>
            <person name="Montmayeur A."/>
            <person name="Murphy C."/>
            <person name="Neiman D."/>
            <person name="Pearson M."/>
            <person name="Priest M."/>
            <person name="Roberts A."/>
            <person name="Saif S."/>
            <person name="Shea T."/>
            <person name="Sisk P."/>
            <person name="Stolte C."/>
            <person name="Sykes S."/>
            <person name="Wortman J."/>
            <person name="Nusbaum C."/>
            <person name="Birren B."/>
        </authorList>
    </citation>
    <scope>NUCLEOTIDE SEQUENCE [LARGE SCALE GENOMIC DNA]</scope>
    <source>
        <strain evidence="12 13">ATCC 38327</strain>
    </source>
</reference>
<keyword evidence="13" id="KW-1185">Reference proteome</keyword>
<evidence type="ECO:0000256" key="3">
    <source>
        <dbReference type="ARBA" id="ARBA00020222"/>
    </source>
</evidence>
<dbReference type="eggNOG" id="ENOG502QS0P">
    <property type="taxonomic scope" value="Eukaryota"/>
</dbReference>
<dbReference type="AlphaFoldDB" id="A0A0L0SCG2"/>
<dbReference type="InterPro" id="IPR027417">
    <property type="entry name" value="P-loop_NTPase"/>
</dbReference>
<dbReference type="InterPro" id="IPR018850">
    <property type="entry name" value="Mt_escape_2_C"/>
</dbReference>
<dbReference type="SUPFAM" id="SSF52540">
    <property type="entry name" value="P-loop containing nucleoside triphosphate hydrolases"/>
    <property type="match status" value="1"/>
</dbReference>
<dbReference type="GO" id="GO:0006397">
    <property type="term" value="P:mRNA processing"/>
    <property type="evidence" value="ECO:0007669"/>
    <property type="project" value="UniProtKB-UniRule"/>
</dbReference>
<keyword evidence="10" id="KW-0507">mRNA processing</keyword>
<dbReference type="GO" id="GO:0005743">
    <property type="term" value="C:mitochondrial inner membrane"/>
    <property type="evidence" value="ECO:0007669"/>
    <property type="project" value="UniProtKB-SubCell"/>
</dbReference>
<protein>
    <recommendedName>
        <fullName evidence="3 10">Mitochondrial escape protein 2</fullName>
    </recommendedName>
</protein>
<evidence type="ECO:0000259" key="11">
    <source>
        <dbReference type="Pfam" id="PF10443"/>
    </source>
</evidence>
<comment type="similarity">
    <text evidence="2 10">Belongs to the YME2 family.</text>
</comment>
<sequence length="832" mass="90964">MTLQRLLGRPFALARPRLQPTSLRHGPLAAAARARFLSTPVYSAIPSARRDAQAVPARPSLFRSATLMEPRWSSLAPARTARGNATLTTGTVDALLADPEPAAVQQRTTAVLYFDNLFPIKLGRWDPTSAFVTLDTTKLQAKILKMVPSELRTVASVSVDSVNPRLKDGGAFATISFDASATTESAVTDAINAYLAKNAVTRSSMLLPGLGRGYAHPVRGMVFNEDIAALTPSIRLKVDTSAEVPFETIYSTYRPFGEITDIKYLNPKTVTVQFKHMRAATSARNCTYALNINGATLKPAYEKLIKTHHIMTFVTSHPRIFIPLAVALLVTIGVYIFDPIHVFFVESKATNRFKMLSKDAAWLQAFPKLLHRLETFLQRLPGLSNWEIIAAHSQPIGIELDDFNGGDSQVPRLQSALYEAPDALLVIAGPSGCGKSELAHTVTAPAVDHARIVIDCDAFVFRAHTDTDVIRLLAAQVGYWPVFHSLNKLWNYVDVALTAATGTKTGMSVSNEAMVKHILETVGVALTKLGQERKPHEPYPVVVLDNFLKDKAGRNLSSYYDILAHWAGWLVENGIAHVVVVGSTGQRGGGRIVTLTDMPADQAERYLSLRLATAPVAPTQDEMKQIIATVGGRATDLAALVNKLLDGKPVADAIEDLVQKAVLELQKHGFHAGTWTTSQFWHVVRQLDAATALPFDKLRFSTLFNGNPAPLLDMERAELLAVEYENGRPAQIRLNKPLYATALARLRGDKAFSAAMDVTMFKDLIKTEGAKIRSYEDEYTKLAEVAARTAATRRTVDKAVDQRLAYLADMMAASQAKVQAWTAQLAEAKKAL</sequence>
<keyword evidence="7 10" id="KW-0496">Mitochondrion</keyword>
<dbReference type="OrthoDB" id="10267654at2759"/>
<name>A0A0L0SCG2_ALLM3</name>
<organism evidence="12 13">
    <name type="scientific">Allomyces macrogynus (strain ATCC 38327)</name>
    <name type="common">Allomyces javanicus var. macrogynus</name>
    <dbReference type="NCBI Taxonomy" id="578462"/>
    <lineage>
        <taxon>Eukaryota</taxon>
        <taxon>Fungi</taxon>
        <taxon>Fungi incertae sedis</taxon>
        <taxon>Blastocladiomycota</taxon>
        <taxon>Blastocladiomycetes</taxon>
        <taxon>Blastocladiales</taxon>
        <taxon>Blastocladiaceae</taxon>
        <taxon>Allomyces</taxon>
    </lineage>
</organism>
<feature type="domain" description="Mitochondrial escape protein 2 C-terminal" evidence="11">
    <location>
        <begin position="409"/>
        <end position="784"/>
    </location>
</feature>
<evidence type="ECO:0000313" key="13">
    <source>
        <dbReference type="Proteomes" id="UP000054350"/>
    </source>
</evidence>
<keyword evidence="6" id="KW-1133">Transmembrane helix</keyword>
<proteinExistence type="inferred from homology"/>
<dbReference type="InterPro" id="IPR039627">
    <property type="entry name" value="Yme2_C"/>
</dbReference>
<keyword evidence="10" id="KW-0694">RNA-binding</keyword>
<evidence type="ECO:0000256" key="7">
    <source>
        <dbReference type="ARBA" id="ARBA00023128"/>
    </source>
</evidence>
<dbReference type="EMBL" id="GG745335">
    <property type="protein sequence ID" value="KNE60127.1"/>
    <property type="molecule type" value="Genomic_DNA"/>
</dbReference>
<evidence type="ECO:0000313" key="12">
    <source>
        <dbReference type="EMBL" id="KNE60127.1"/>
    </source>
</evidence>
<evidence type="ECO:0000256" key="4">
    <source>
        <dbReference type="ARBA" id="ARBA00022692"/>
    </source>
</evidence>
<keyword evidence="8" id="KW-0472">Membrane</keyword>
<dbReference type="STRING" id="578462.A0A0L0SCG2"/>
<reference evidence="13" key="2">
    <citation type="submission" date="2009-11" db="EMBL/GenBank/DDBJ databases">
        <title>The Genome Sequence of Allomyces macrogynus strain ATCC 38327.</title>
        <authorList>
            <consortium name="The Broad Institute Genome Sequencing Platform"/>
            <person name="Russ C."/>
            <person name="Cuomo C."/>
            <person name="Shea T."/>
            <person name="Young S.K."/>
            <person name="Zeng Q."/>
            <person name="Koehrsen M."/>
            <person name="Haas B."/>
            <person name="Borodovsky M."/>
            <person name="Guigo R."/>
            <person name="Alvarado L."/>
            <person name="Berlin A."/>
            <person name="Borenstein D."/>
            <person name="Chen Z."/>
            <person name="Engels R."/>
            <person name="Freedman E."/>
            <person name="Gellesch M."/>
            <person name="Goldberg J."/>
            <person name="Griggs A."/>
            <person name="Gujja S."/>
            <person name="Heiman D."/>
            <person name="Hepburn T."/>
            <person name="Howarth C."/>
            <person name="Jen D."/>
            <person name="Larson L."/>
            <person name="Lewis B."/>
            <person name="Mehta T."/>
            <person name="Park D."/>
            <person name="Pearson M."/>
            <person name="Roberts A."/>
            <person name="Saif S."/>
            <person name="Shenoy N."/>
            <person name="Sisk P."/>
            <person name="Stolte C."/>
            <person name="Sykes S."/>
            <person name="Walk T."/>
            <person name="White J."/>
            <person name="Yandava C."/>
            <person name="Burger G."/>
            <person name="Gray M.W."/>
            <person name="Holland P.W.H."/>
            <person name="King N."/>
            <person name="Lang F.B.F."/>
            <person name="Roger A.J."/>
            <person name="Ruiz-Trillo I."/>
            <person name="Lander E."/>
            <person name="Nusbaum C."/>
        </authorList>
    </citation>
    <scope>NUCLEOTIDE SEQUENCE [LARGE SCALE GENOMIC DNA]</scope>
    <source>
        <strain evidence="13">ATCC 38327</strain>
    </source>
</reference>
<comment type="subcellular location">
    <subcellularLocation>
        <location evidence="1 10">Mitochondrion inner membrane</location>
        <topology evidence="1 10">Single-pass membrane protein</topology>
    </subcellularLocation>
</comment>
<evidence type="ECO:0000256" key="5">
    <source>
        <dbReference type="ARBA" id="ARBA00022792"/>
    </source>
</evidence>
<gene>
    <name evidence="12" type="ORF">AMAG_05550</name>
</gene>
<accession>A0A0L0SCG2</accession>
<dbReference type="GO" id="GO:0003723">
    <property type="term" value="F:RNA binding"/>
    <property type="evidence" value="ECO:0007669"/>
    <property type="project" value="UniProtKB-UniRule"/>
</dbReference>
<evidence type="ECO:0000256" key="9">
    <source>
        <dbReference type="ARBA" id="ARBA00025276"/>
    </source>
</evidence>
<dbReference type="PANTHER" id="PTHR32198">
    <property type="entry name" value="MITOCHONDRIAL ESCAPE PROTEIN 2"/>
    <property type="match status" value="1"/>
</dbReference>
<dbReference type="Proteomes" id="UP000054350">
    <property type="component" value="Unassembled WGS sequence"/>
</dbReference>
<evidence type="ECO:0000256" key="8">
    <source>
        <dbReference type="ARBA" id="ARBA00023136"/>
    </source>
</evidence>
<evidence type="ECO:0000256" key="10">
    <source>
        <dbReference type="RuleBase" id="RU367108"/>
    </source>
</evidence>
<evidence type="ECO:0000256" key="1">
    <source>
        <dbReference type="ARBA" id="ARBA00004434"/>
    </source>
</evidence>
<dbReference type="Pfam" id="PF10443">
    <property type="entry name" value="RNA12"/>
    <property type="match status" value="1"/>
</dbReference>
<evidence type="ECO:0000256" key="2">
    <source>
        <dbReference type="ARBA" id="ARBA00010320"/>
    </source>
</evidence>
<comment type="function">
    <text evidence="9 10">Plays a role in maintaining the mitochondrial genome and in controlling the mtDNA escape. Involved in the regulation of mtDNA nucleotide structure and number. May have a dispensable role in early maturation of pre-rRNA.</text>
</comment>
<dbReference type="PANTHER" id="PTHR32198:SF2">
    <property type="entry name" value="MITOCHONDRIAL ESCAPE PROTEIN 2"/>
    <property type="match status" value="1"/>
</dbReference>